<protein>
    <submittedName>
        <fullName evidence="3">NAD(P)-binding protein</fullName>
    </submittedName>
</protein>
<dbReference type="PANTHER" id="PTHR43008:SF4">
    <property type="entry name" value="CHAIN DEHYDROGENASE, PUTATIVE (AFU_ORTHOLOGUE AFUA_4G08710)-RELATED"/>
    <property type="match status" value="1"/>
</dbReference>
<evidence type="ECO:0000256" key="1">
    <source>
        <dbReference type="ARBA" id="ARBA00006484"/>
    </source>
</evidence>
<reference evidence="3" key="1">
    <citation type="journal article" date="2020" name="Stud. Mycol.">
        <title>101 Dothideomycetes genomes: a test case for predicting lifestyles and emergence of pathogens.</title>
        <authorList>
            <person name="Haridas S."/>
            <person name="Albert R."/>
            <person name="Binder M."/>
            <person name="Bloem J."/>
            <person name="Labutti K."/>
            <person name="Salamov A."/>
            <person name="Andreopoulos B."/>
            <person name="Baker S."/>
            <person name="Barry K."/>
            <person name="Bills G."/>
            <person name="Bluhm B."/>
            <person name="Cannon C."/>
            <person name="Castanera R."/>
            <person name="Culley D."/>
            <person name="Daum C."/>
            <person name="Ezra D."/>
            <person name="Gonzalez J."/>
            <person name="Henrissat B."/>
            <person name="Kuo A."/>
            <person name="Liang C."/>
            <person name="Lipzen A."/>
            <person name="Lutzoni F."/>
            <person name="Magnuson J."/>
            <person name="Mondo S."/>
            <person name="Nolan M."/>
            <person name="Ohm R."/>
            <person name="Pangilinan J."/>
            <person name="Park H.-J."/>
            <person name="Ramirez L."/>
            <person name="Alfaro M."/>
            <person name="Sun H."/>
            <person name="Tritt A."/>
            <person name="Yoshinaga Y."/>
            <person name="Zwiers L.-H."/>
            <person name="Turgeon B."/>
            <person name="Goodwin S."/>
            <person name="Spatafora J."/>
            <person name="Crous P."/>
            <person name="Grigoriev I."/>
        </authorList>
    </citation>
    <scope>NUCLEOTIDE SEQUENCE</scope>
    <source>
        <strain evidence="3">CBS 133067</strain>
    </source>
</reference>
<dbReference type="SUPFAM" id="SSF51735">
    <property type="entry name" value="NAD(P)-binding Rossmann-fold domains"/>
    <property type="match status" value="1"/>
</dbReference>
<dbReference type="PRINTS" id="PR00081">
    <property type="entry name" value="GDHRDH"/>
</dbReference>
<proteinExistence type="inferred from homology"/>
<organism evidence="3 4">
    <name type="scientific">Rhizodiscina lignyota</name>
    <dbReference type="NCBI Taxonomy" id="1504668"/>
    <lineage>
        <taxon>Eukaryota</taxon>
        <taxon>Fungi</taxon>
        <taxon>Dikarya</taxon>
        <taxon>Ascomycota</taxon>
        <taxon>Pezizomycotina</taxon>
        <taxon>Dothideomycetes</taxon>
        <taxon>Pleosporomycetidae</taxon>
        <taxon>Aulographales</taxon>
        <taxon>Rhizodiscinaceae</taxon>
        <taxon>Rhizodiscina</taxon>
    </lineage>
</organism>
<dbReference type="OrthoDB" id="1933717at2759"/>
<dbReference type="EMBL" id="ML978126">
    <property type="protein sequence ID" value="KAF2099058.1"/>
    <property type="molecule type" value="Genomic_DNA"/>
</dbReference>
<dbReference type="GO" id="GO:0050664">
    <property type="term" value="F:oxidoreductase activity, acting on NAD(P)H, oxygen as acceptor"/>
    <property type="evidence" value="ECO:0007669"/>
    <property type="project" value="TreeGrafter"/>
</dbReference>
<dbReference type="Gene3D" id="3.40.50.720">
    <property type="entry name" value="NAD(P)-binding Rossmann-like Domain"/>
    <property type="match status" value="1"/>
</dbReference>
<evidence type="ECO:0000313" key="3">
    <source>
        <dbReference type="EMBL" id="KAF2099058.1"/>
    </source>
</evidence>
<name>A0A9P4M6B3_9PEZI</name>
<dbReference type="Proteomes" id="UP000799772">
    <property type="component" value="Unassembled WGS sequence"/>
</dbReference>
<evidence type="ECO:0000313" key="4">
    <source>
        <dbReference type="Proteomes" id="UP000799772"/>
    </source>
</evidence>
<sequence length="298" mass="32323">MRTPFPSLTETWHSSSYPAISPSRPELFVKGRTVLVTGGGVGIGAGITRAFAEAGAACVALMSRSEKNLLATKASIEDAFPAAKVLTVVADVTDRQSVQTAFDYILDHMGKIDICVCNAGVLGTAGPAATVDPETWFEPYEVNVKGSLLVAQAFLRQATSGSFLLHIASGMSHMPAVETQLSAYVSSKAASTKLFDYIAFENPSIHVVNIQPGIVASEGNRQSGAPVLDDPELPGHFCVWLVSPEAQFLKSKYVWVNWDVDELKVRKKEILETELLDIKLDALSFKDWKLANLFEFTR</sequence>
<comment type="caution">
    <text evidence="3">The sequence shown here is derived from an EMBL/GenBank/DDBJ whole genome shotgun (WGS) entry which is preliminary data.</text>
</comment>
<dbReference type="InterPro" id="IPR036291">
    <property type="entry name" value="NAD(P)-bd_dom_sf"/>
</dbReference>
<dbReference type="CDD" id="cd05233">
    <property type="entry name" value="SDR_c"/>
    <property type="match status" value="1"/>
</dbReference>
<comment type="similarity">
    <text evidence="1">Belongs to the short-chain dehydrogenases/reductases (SDR) family.</text>
</comment>
<gene>
    <name evidence="3" type="ORF">NA57DRAFT_76294</name>
</gene>
<accession>A0A9P4M6B3</accession>
<evidence type="ECO:0000256" key="2">
    <source>
        <dbReference type="ARBA" id="ARBA00023002"/>
    </source>
</evidence>
<dbReference type="InterPro" id="IPR002347">
    <property type="entry name" value="SDR_fam"/>
</dbReference>
<dbReference type="PANTHER" id="PTHR43008">
    <property type="entry name" value="BENZIL REDUCTASE"/>
    <property type="match status" value="1"/>
</dbReference>
<dbReference type="AlphaFoldDB" id="A0A9P4M6B3"/>
<dbReference type="GO" id="GO:0016616">
    <property type="term" value="F:oxidoreductase activity, acting on the CH-OH group of donors, NAD or NADP as acceptor"/>
    <property type="evidence" value="ECO:0007669"/>
    <property type="project" value="UniProtKB-ARBA"/>
</dbReference>
<keyword evidence="2" id="KW-0560">Oxidoreductase</keyword>
<dbReference type="Pfam" id="PF00106">
    <property type="entry name" value="adh_short"/>
    <property type="match status" value="1"/>
</dbReference>
<keyword evidence="4" id="KW-1185">Reference proteome</keyword>